<evidence type="ECO:0000313" key="1">
    <source>
        <dbReference type="EMBL" id="MDT8837384.1"/>
    </source>
</evidence>
<comment type="caution">
    <text evidence="1">The sequence shown here is derived from an EMBL/GenBank/DDBJ whole genome shotgun (WGS) entry which is preliminary data.</text>
</comment>
<evidence type="ECO:0000313" key="2">
    <source>
        <dbReference type="Proteomes" id="UP001246473"/>
    </source>
</evidence>
<accession>A0AAP5Q642</accession>
<protein>
    <submittedName>
        <fullName evidence="1">Uncharacterized protein</fullName>
    </submittedName>
</protein>
<reference evidence="1" key="1">
    <citation type="submission" date="2022-08" db="EMBL/GenBank/DDBJ databases">
        <authorList>
            <person name="Kim S.-J."/>
        </authorList>
    </citation>
    <scope>NUCLEOTIDE SEQUENCE</scope>
    <source>
        <strain evidence="1">KJ</strain>
    </source>
</reference>
<dbReference type="Proteomes" id="UP001246473">
    <property type="component" value="Unassembled WGS sequence"/>
</dbReference>
<sequence>MQRLLTPREHRLIEFLISVNAPLYEADAPRWINQIQNCTVCEVNVPYCLSISHGEETYEGWENSRTLARELISVDEGVPVLTYAIADGTPAGFVLDSFNIDRLDGEPLVAYPEPGDGLMVVEGNKRVGGADLRHLYGKTGS</sequence>
<gene>
    <name evidence="1" type="ORF">ParKJ_08160</name>
</gene>
<organism evidence="1 2">
    <name type="scientific">Paraburkholderia fungorum</name>
    <dbReference type="NCBI Taxonomy" id="134537"/>
    <lineage>
        <taxon>Bacteria</taxon>
        <taxon>Pseudomonadati</taxon>
        <taxon>Pseudomonadota</taxon>
        <taxon>Betaproteobacteria</taxon>
        <taxon>Burkholderiales</taxon>
        <taxon>Burkholderiaceae</taxon>
        <taxon>Paraburkholderia</taxon>
    </lineage>
</organism>
<proteinExistence type="predicted"/>
<dbReference type="AlphaFoldDB" id="A0AAP5Q642"/>
<dbReference type="EMBL" id="JANSLM010000002">
    <property type="protein sequence ID" value="MDT8837384.1"/>
    <property type="molecule type" value="Genomic_DNA"/>
</dbReference>
<name>A0AAP5Q642_9BURK</name>